<keyword evidence="1" id="KW-0812">Transmembrane</keyword>
<evidence type="ECO:0000256" key="1">
    <source>
        <dbReference type="SAM" id="Phobius"/>
    </source>
</evidence>
<accession>A0ABT9GQQ1</accession>
<dbReference type="RefSeq" id="WP_305945396.1">
    <property type="nucleotide sequence ID" value="NZ_JAUZVY010000003.1"/>
</dbReference>
<evidence type="ECO:0000313" key="4">
    <source>
        <dbReference type="Proteomes" id="UP001236258"/>
    </source>
</evidence>
<feature type="transmembrane region" description="Helical" evidence="1">
    <location>
        <begin position="179"/>
        <end position="204"/>
    </location>
</feature>
<dbReference type="InterPro" id="IPR029787">
    <property type="entry name" value="Nucleotide_cyclase"/>
</dbReference>
<dbReference type="Gene3D" id="3.30.70.270">
    <property type="match status" value="1"/>
</dbReference>
<feature type="transmembrane region" description="Helical" evidence="1">
    <location>
        <begin position="36"/>
        <end position="54"/>
    </location>
</feature>
<sequence>MLFQSVHTAGSAIYLVYFFLLLLASRVPRTNPGCGWWALAILFAFLARIAVLGIESEEIASSRLAYSVLVLFEKLMLMLGTARFFGPWLSARTLIALVLVMQSWLLLAHALTWPPLLYTASLVLFNVICLAIVCINVQRGTAPVHLWIKRSIVLFGALLILHWLLYIPISRLLFVEWRLLAFLIGTVLVVLLYTALLGAVLSLFQKRLLDSESKALDLAYKDPLTGLRNKRYVDSLFGQALQLATRPHQLLALYYIDLDHFKPINDGDGHKAGDLVLQEVARRLQNSIRSTDICARIGGDEFVVIATQLEHSDHATGVAQKILQLLQQPFAVNGKTYRLGASIGISLYPEHGQDFSDLLEKADHAMYEMKHHGRGGYCLYQPQA</sequence>
<dbReference type="NCBIfam" id="TIGR00254">
    <property type="entry name" value="GGDEF"/>
    <property type="match status" value="1"/>
</dbReference>
<feature type="domain" description="GGDEF" evidence="2">
    <location>
        <begin position="249"/>
        <end position="382"/>
    </location>
</feature>
<dbReference type="InterPro" id="IPR043128">
    <property type="entry name" value="Rev_trsase/Diguanyl_cyclase"/>
</dbReference>
<keyword evidence="1" id="KW-0472">Membrane</keyword>
<feature type="transmembrane region" description="Helical" evidence="1">
    <location>
        <begin position="147"/>
        <end position="167"/>
    </location>
</feature>
<name>A0ABT9GQQ1_9GAMM</name>
<dbReference type="PANTHER" id="PTHR46663:SF2">
    <property type="entry name" value="GGDEF DOMAIN-CONTAINING PROTEIN"/>
    <property type="match status" value="1"/>
</dbReference>
<dbReference type="InterPro" id="IPR052163">
    <property type="entry name" value="DGC-Regulatory_Protein"/>
</dbReference>
<keyword evidence="1" id="KW-1133">Transmembrane helix</keyword>
<dbReference type="InterPro" id="IPR000160">
    <property type="entry name" value="GGDEF_dom"/>
</dbReference>
<dbReference type="SMART" id="SM00267">
    <property type="entry name" value="GGDEF"/>
    <property type="match status" value="1"/>
</dbReference>
<keyword evidence="3" id="KW-0548">Nucleotidyltransferase</keyword>
<dbReference type="Pfam" id="PF00990">
    <property type="entry name" value="GGDEF"/>
    <property type="match status" value="1"/>
</dbReference>
<dbReference type="PROSITE" id="PS50887">
    <property type="entry name" value="GGDEF"/>
    <property type="match status" value="1"/>
</dbReference>
<reference evidence="3 4" key="1">
    <citation type="submission" date="2023-08" db="EMBL/GenBank/DDBJ databases">
        <authorList>
            <person name="Joshi A."/>
            <person name="Thite S."/>
        </authorList>
    </citation>
    <scope>NUCLEOTIDE SEQUENCE [LARGE SCALE GENOMIC DNA]</scope>
    <source>
        <strain evidence="3 4">1E1</strain>
    </source>
</reference>
<keyword evidence="3" id="KW-0808">Transferase</keyword>
<evidence type="ECO:0000259" key="2">
    <source>
        <dbReference type="PROSITE" id="PS50887"/>
    </source>
</evidence>
<feature type="transmembrane region" description="Helical" evidence="1">
    <location>
        <begin position="117"/>
        <end position="135"/>
    </location>
</feature>
<dbReference type="Proteomes" id="UP001236258">
    <property type="component" value="Unassembled WGS sequence"/>
</dbReference>
<keyword evidence="4" id="KW-1185">Reference proteome</keyword>
<dbReference type="SUPFAM" id="SSF55073">
    <property type="entry name" value="Nucleotide cyclase"/>
    <property type="match status" value="1"/>
</dbReference>
<feature type="transmembrane region" description="Helical" evidence="1">
    <location>
        <begin position="93"/>
        <end position="111"/>
    </location>
</feature>
<dbReference type="EMBL" id="JAUZVY010000003">
    <property type="protein sequence ID" value="MDP4529307.1"/>
    <property type="molecule type" value="Genomic_DNA"/>
</dbReference>
<dbReference type="PANTHER" id="PTHR46663">
    <property type="entry name" value="DIGUANYLATE CYCLASE DGCT-RELATED"/>
    <property type="match status" value="1"/>
</dbReference>
<organism evidence="3 4">
    <name type="scientific">Alkalimonas delamerensis</name>
    <dbReference type="NCBI Taxonomy" id="265981"/>
    <lineage>
        <taxon>Bacteria</taxon>
        <taxon>Pseudomonadati</taxon>
        <taxon>Pseudomonadota</taxon>
        <taxon>Gammaproteobacteria</taxon>
        <taxon>Alkalimonas</taxon>
    </lineage>
</organism>
<feature type="transmembrane region" description="Helical" evidence="1">
    <location>
        <begin position="6"/>
        <end position="24"/>
    </location>
</feature>
<proteinExistence type="predicted"/>
<comment type="caution">
    <text evidence="3">The sequence shown here is derived from an EMBL/GenBank/DDBJ whole genome shotgun (WGS) entry which is preliminary data.</text>
</comment>
<evidence type="ECO:0000313" key="3">
    <source>
        <dbReference type="EMBL" id="MDP4529307.1"/>
    </source>
</evidence>
<dbReference type="GO" id="GO:0052621">
    <property type="term" value="F:diguanylate cyclase activity"/>
    <property type="evidence" value="ECO:0007669"/>
    <property type="project" value="UniProtKB-EC"/>
</dbReference>
<feature type="transmembrane region" description="Helical" evidence="1">
    <location>
        <begin position="66"/>
        <end position="86"/>
    </location>
</feature>
<protein>
    <submittedName>
        <fullName evidence="3">GGDEF domain-containing protein</fullName>
        <ecNumber evidence="3">2.7.7.65</ecNumber>
    </submittedName>
</protein>
<dbReference type="EC" id="2.7.7.65" evidence="3"/>
<dbReference type="CDD" id="cd01949">
    <property type="entry name" value="GGDEF"/>
    <property type="match status" value="1"/>
</dbReference>
<gene>
    <name evidence="3" type="ORF">Q3O59_09715</name>
</gene>